<sequence>MFFASMKLGDKLAVAPLIGCISVAATLAVGSCIRGLRAPDVVLSRSRNPTPWNQISPTQQVKMFSPYDYSKLESAVPPESLESLK</sequence>
<reference evidence="2" key="1">
    <citation type="submission" date="2025-08" db="UniProtKB">
        <authorList>
            <consortium name="RefSeq"/>
        </authorList>
    </citation>
    <scope>IDENTIFICATION</scope>
</reference>
<dbReference type="InterPro" id="IPR010530">
    <property type="entry name" value="B12D"/>
</dbReference>
<name>A0ABM4DGS9_HYDVU</name>
<accession>A0ABM4DGS9</accession>
<gene>
    <name evidence="2" type="primary">LOC100204623</name>
</gene>
<dbReference type="PANTHER" id="PTHR14256">
    <property type="entry name" value="NADH-UBIQUINONE OXIDOREDUCTASE MLRQ SUBUNIT"/>
    <property type="match status" value="1"/>
</dbReference>
<dbReference type="PROSITE" id="PS51257">
    <property type="entry name" value="PROKAR_LIPOPROTEIN"/>
    <property type="match status" value="1"/>
</dbReference>
<keyword evidence="1" id="KW-1185">Reference proteome</keyword>
<organism evidence="1 2">
    <name type="scientific">Hydra vulgaris</name>
    <name type="common">Hydra</name>
    <name type="synonym">Hydra attenuata</name>
    <dbReference type="NCBI Taxonomy" id="6087"/>
    <lineage>
        <taxon>Eukaryota</taxon>
        <taxon>Metazoa</taxon>
        <taxon>Cnidaria</taxon>
        <taxon>Hydrozoa</taxon>
        <taxon>Hydroidolina</taxon>
        <taxon>Anthoathecata</taxon>
        <taxon>Aplanulata</taxon>
        <taxon>Hydridae</taxon>
        <taxon>Hydra</taxon>
    </lineage>
</organism>
<dbReference type="RefSeq" id="XP_065673655.1">
    <property type="nucleotide sequence ID" value="XM_065817583.1"/>
</dbReference>
<dbReference type="PANTHER" id="PTHR14256:SF1">
    <property type="entry name" value="GEO09626P1"/>
    <property type="match status" value="1"/>
</dbReference>
<protein>
    <submittedName>
        <fullName evidence="2">Normal mucosa of esophagus-specific gene 1 protein isoform X2</fullName>
    </submittedName>
</protein>
<evidence type="ECO:0000313" key="2">
    <source>
        <dbReference type="RefSeq" id="XP_065673655.1"/>
    </source>
</evidence>
<evidence type="ECO:0000313" key="1">
    <source>
        <dbReference type="Proteomes" id="UP001652625"/>
    </source>
</evidence>
<dbReference type="GeneID" id="100204623"/>
<proteinExistence type="predicted"/>
<dbReference type="Pfam" id="PF06522">
    <property type="entry name" value="B12D"/>
    <property type="match status" value="1"/>
</dbReference>
<dbReference type="Proteomes" id="UP001652625">
    <property type="component" value="Chromosome 14"/>
</dbReference>